<keyword evidence="1" id="KW-1185">Reference proteome</keyword>
<dbReference type="Proteomes" id="UP000887565">
    <property type="component" value="Unplaced"/>
</dbReference>
<dbReference type="AlphaFoldDB" id="A0A915JN99"/>
<evidence type="ECO:0000313" key="1">
    <source>
        <dbReference type="Proteomes" id="UP000887565"/>
    </source>
</evidence>
<organism evidence="1 2">
    <name type="scientific">Romanomermis culicivorax</name>
    <name type="common">Nematode worm</name>
    <dbReference type="NCBI Taxonomy" id="13658"/>
    <lineage>
        <taxon>Eukaryota</taxon>
        <taxon>Metazoa</taxon>
        <taxon>Ecdysozoa</taxon>
        <taxon>Nematoda</taxon>
        <taxon>Enoplea</taxon>
        <taxon>Dorylaimia</taxon>
        <taxon>Mermithida</taxon>
        <taxon>Mermithoidea</taxon>
        <taxon>Mermithidae</taxon>
        <taxon>Romanomermis</taxon>
    </lineage>
</organism>
<name>A0A915JN99_ROMCU</name>
<evidence type="ECO:0000313" key="2">
    <source>
        <dbReference type="WBParaSite" id="nRc.2.0.1.t27714-RA"/>
    </source>
</evidence>
<protein>
    <submittedName>
        <fullName evidence="2">Uncharacterized protein</fullName>
    </submittedName>
</protein>
<proteinExistence type="predicted"/>
<dbReference type="WBParaSite" id="nRc.2.0.1.t27714-RA">
    <property type="protein sequence ID" value="nRc.2.0.1.t27714-RA"/>
    <property type="gene ID" value="nRc.2.0.1.g27714"/>
</dbReference>
<reference evidence="2" key="1">
    <citation type="submission" date="2022-11" db="UniProtKB">
        <authorList>
            <consortium name="WormBaseParasite"/>
        </authorList>
    </citation>
    <scope>IDENTIFICATION</scope>
</reference>
<accession>A0A915JN99</accession>
<sequence length="95" mass="10823">MLLNNESGKQATDVLKLVESLLTIFQAIDILKATINMQNENQVRYCITANHSYRSPEHRADPCRFYSQKYGTLPHLSNMTYQGGKRLVQEDSSTS</sequence>